<protein>
    <submittedName>
        <fullName evidence="2">Uncharacterized protein</fullName>
    </submittedName>
</protein>
<name>A0ABR8KBQ0_9NOSO</name>
<reference evidence="2 3" key="1">
    <citation type="journal article" date="2020" name="ISME J.">
        <title>Comparative genomics reveals insights into cyanobacterial evolution and habitat adaptation.</title>
        <authorList>
            <person name="Chen M.Y."/>
            <person name="Teng W.K."/>
            <person name="Zhao L."/>
            <person name="Hu C.X."/>
            <person name="Zhou Y.K."/>
            <person name="Han B.P."/>
            <person name="Song L.R."/>
            <person name="Shu W.S."/>
        </authorList>
    </citation>
    <scope>NUCLEOTIDE SEQUENCE [LARGE SCALE GENOMIC DNA]</scope>
    <source>
        <strain evidence="2 3">FACHB-159</strain>
    </source>
</reference>
<feature type="region of interest" description="Disordered" evidence="1">
    <location>
        <begin position="18"/>
        <end position="55"/>
    </location>
</feature>
<evidence type="ECO:0000256" key="1">
    <source>
        <dbReference type="SAM" id="MobiDB-lite"/>
    </source>
</evidence>
<evidence type="ECO:0000313" key="2">
    <source>
        <dbReference type="EMBL" id="MBD2736274.1"/>
    </source>
</evidence>
<accession>A0ABR8KBQ0</accession>
<evidence type="ECO:0000313" key="3">
    <source>
        <dbReference type="Proteomes" id="UP000637383"/>
    </source>
</evidence>
<comment type="caution">
    <text evidence="2">The sequence shown here is derived from an EMBL/GenBank/DDBJ whole genome shotgun (WGS) entry which is preliminary data.</text>
</comment>
<sequence length="55" mass="5741">MGKGKGVRGKIKFIPLTFTPASSAPLPPVPSPQSPIPNPQSPIPNPQSPMPNNNI</sequence>
<feature type="compositionally biased region" description="Pro residues" evidence="1">
    <location>
        <begin position="25"/>
        <end position="49"/>
    </location>
</feature>
<proteinExistence type="predicted"/>
<gene>
    <name evidence="2" type="ORF">H6H03_20645</name>
</gene>
<dbReference type="EMBL" id="JACJTU010000020">
    <property type="protein sequence ID" value="MBD2736274.1"/>
    <property type="molecule type" value="Genomic_DNA"/>
</dbReference>
<keyword evidence="3" id="KW-1185">Reference proteome</keyword>
<dbReference type="Proteomes" id="UP000637383">
    <property type="component" value="Unassembled WGS sequence"/>
</dbReference>
<organism evidence="2 3">
    <name type="scientific">Nostoc paludosum FACHB-159</name>
    <dbReference type="NCBI Taxonomy" id="2692908"/>
    <lineage>
        <taxon>Bacteria</taxon>
        <taxon>Bacillati</taxon>
        <taxon>Cyanobacteriota</taxon>
        <taxon>Cyanophyceae</taxon>
        <taxon>Nostocales</taxon>
        <taxon>Nostocaceae</taxon>
        <taxon>Nostoc</taxon>
    </lineage>
</organism>